<name>A0AAE0F5W2_9CHLO</name>
<evidence type="ECO:0000256" key="1">
    <source>
        <dbReference type="SAM" id="MobiDB-lite"/>
    </source>
</evidence>
<keyword evidence="3" id="KW-1185">Reference proteome</keyword>
<accession>A0AAE0F5W2</accession>
<dbReference type="AlphaFoldDB" id="A0AAE0F5W2"/>
<proteinExistence type="predicted"/>
<reference evidence="2 3" key="1">
    <citation type="journal article" date="2015" name="Genome Biol. Evol.">
        <title>Comparative Genomics of a Bacterivorous Green Alga Reveals Evolutionary Causalities and Consequences of Phago-Mixotrophic Mode of Nutrition.</title>
        <authorList>
            <person name="Burns J.A."/>
            <person name="Paasch A."/>
            <person name="Narechania A."/>
            <person name="Kim E."/>
        </authorList>
    </citation>
    <scope>NUCLEOTIDE SEQUENCE [LARGE SCALE GENOMIC DNA]</scope>
    <source>
        <strain evidence="2 3">PLY_AMNH</strain>
    </source>
</reference>
<evidence type="ECO:0000313" key="2">
    <source>
        <dbReference type="EMBL" id="KAK3252699.1"/>
    </source>
</evidence>
<comment type="caution">
    <text evidence="2">The sequence shown here is derived from an EMBL/GenBank/DDBJ whole genome shotgun (WGS) entry which is preliminary data.</text>
</comment>
<dbReference type="EMBL" id="LGRX02025259">
    <property type="protein sequence ID" value="KAK3252699.1"/>
    <property type="molecule type" value="Genomic_DNA"/>
</dbReference>
<evidence type="ECO:0000313" key="3">
    <source>
        <dbReference type="Proteomes" id="UP001190700"/>
    </source>
</evidence>
<organism evidence="2 3">
    <name type="scientific">Cymbomonas tetramitiformis</name>
    <dbReference type="NCBI Taxonomy" id="36881"/>
    <lineage>
        <taxon>Eukaryota</taxon>
        <taxon>Viridiplantae</taxon>
        <taxon>Chlorophyta</taxon>
        <taxon>Pyramimonadophyceae</taxon>
        <taxon>Pyramimonadales</taxon>
        <taxon>Pyramimonadaceae</taxon>
        <taxon>Cymbomonas</taxon>
    </lineage>
</organism>
<gene>
    <name evidence="2" type="ORF">CYMTET_38015</name>
</gene>
<dbReference type="Proteomes" id="UP001190700">
    <property type="component" value="Unassembled WGS sequence"/>
</dbReference>
<protein>
    <submittedName>
        <fullName evidence="2">Uncharacterized protein</fullName>
    </submittedName>
</protein>
<feature type="region of interest" description="Disordered" evidence="1">
    <location>
        <begin position="26"/>
        <end position="51"/>
    </location>
</feature>
<sequence>MFRTFMPSHVQVVKISQVTPRCELGERASVPKKSTKPALGHRDARPRAVEGPSRRAFAAAVLALTAAKEAKAEDKKLTLINCIRILSVPAKLINKSRWLKRQAAEPGQRVPCVGC</sequence>